<protein>
    <submittedName>
        <fullName evidence="1">Uncharacterized protein</fullName>
    </submittedName>
</protein>
<evidence type="ECO:0000313" key="1">
    <source>
        <dbReference type="EMBL" id="KAI3675994.1"/>
    </source>
</evidence>
<sequence>MGTNNQWLSSLTTSTTPPTKSVFFFHEIWPKDIMLVDDYLRGDETGTAAVTIFDKIARQLLQKEATDLIMKEQYIDPQHKELMKAQSQKESYLKQQVKASAIPKNSDTQTRFCHKKTQKTAEILLALPPTVMHSIYFV</sequence>
<keyword evidence="2" id="KW-1185">Reference proteome</keyword>
<dbReference type="Proteomes" id="UP001056120">
    <property type="component" value="Linkage Group LG29"/>
</dbReference>
<organism evidence="1 2">
    <name type="scientific">Smallanthus sonchifolius</name>
    <dbReference type="NCBI Taxonomy" id="185202"/>
    <lineage>
        <taxon>Eukaryota</taxon>
        <taxon>Viridiplantae</taxon>
        <taxon>Streptophyta</taxon>
        <taxon>Embryophyta</taxon>
        <taxon>Tracheophyta</taxon>
        <taxon>Spermatophyta</taxon>
        <taxon>Magnoliopsida</taxon>
        <taxon>eudicotyledons</taxon>
        <taxon>Gunneridae</taxon>
        <taxon>Pentapetalae</taxon>
        <taxon>asterids</taxon>
        <taxon>campanulids</taxon>
        <taxon>Asterales</taxon>
        <taxon>Asteraceae</taxon>
        <taxon>Asteroideae</taxon>
        <taxon>Heliantheae alliance</taxon>
        <taxon>Millerieae</taxon>
        <taxon>Smallanthus</taxon>
    </lineage>
</organism>
<name>A0ACB8XYJ4_9ASTR</name>
<dbReference type="EMBL" id="CM042046">
    <property type="protein sequence ID" value="KAI3675994.1"/>
    <property type="molecule type" value="Genomic_DNA"/>
</dbReference>
<reference evidence="1 2" key="2">
    <citation type="journal article" date="2022" name="Mol. Ecol. Resour.">
        <title>The genomes of chicory, endive, great burdock and yacon provide insights into Asteraceae paleo-polyploidization history and plant inulin production.</title>
        <authorList>
            <person name="Fan W."/>
            <person name="Wang S."/>
            <person name="Wang H."/>
            <person name="Wang A."/>
            <person name="Jiang F."/>
            <person name="Liu H."/>
            <person name="Zhao H."/>
            <person name="Xu D."/>
            <person name="Zhang Y."/>
        </authorList>
    </citation>
    <scope>NUCLEOTIDE SEQUENCE [LARGE SCALE GENOMIC DNA]</scope>
    <source>
        <strain evidence="2">cv. Yunnan</strain>
        <tissue evidence="1">Leaves</tissue>
    </source>
</reference>
<evidence type="ECO:0000313" key="2">
    <source>
        <dbReference type="Proteomes" id="UP001056120"/>
    </source>
</evidence>
<comment type="caution">
    <text evidence="1">The sequence shown here is derived from an EMBL/GenBank/DDBJ whole genome shotgun (WGS) entry which is preliminary data.</text>
</comment>
<gene>
    <name evidence="1" type="ORF">L1987_85590</name>
</gene>
<proteinExistence type="predicted"/>
<accession>A0ACB8XYJ4</accession>
<reference evidence="2" key="1">
    <citation type="journal article" date="2022" name="Mol. Ecol. Resour.">
        <title>The genomes of chicory, endive, great burdock and yacon provide insights into Asteraceae palaeo-polyploidization history and plant inulin production.</title>
        <authorList>
            <person name="Fan W."/>
            <person name="Wang S."/>
            <person name="Wang H."/>
            <person name="Wang A."/>
            <person name="Jiang F."/>
            <person name="Liu H."/>
            <person name="Zhao H."/>
            <person name="Xu D."/>
            <person name="Zhang Y."/>
        </authorList>
    </citation>
    <scope>NUCLEOTIDE SEQUENCE [LARGE SCALE GENOMIC DNA]</scope>
    <source>
        <strain evidence="2">cv. Yunnan</strain>
    </source>
</reference>